<dbReference type="Proteomes" id="UP000641932">
    <property type="component" value="Unassembled WGS sequence"/>
</dbReference>
<organism evidence="2 3">
    <name type="scientific">Wenjunlia tyrosinilytica</name>
    <dbReference type="NCBI Taxonomy" id="1544741"/>
    <lineage>
        <taxon>Bacteria</taxon>
        <taxon>Bacillati</taxon>
        <taxon>Actinomycetota</taxon>
        <taxon>Actinomycetes</taxon>
        <taxon>Kitasatosporales</taxon>
        <taxon>Streptomycetaceae</taxon>
        <taxon>Wenjunlia</taxon>
    </lineage>
</organism>
<reference evidence="2" key="2">
    <citation type="submission" date="2020-09" db="EMBL/GenBank/DDBJ databases">
        <authorList>
            <person name="Sun Q."/>
            <person name="Zhou Y."/>
        </authorList>
    </citation>
    <scope>NUCLEOTIDE SEQUENCE</scope>
    <source>
        <strain evidence="2">CGMCC 4.7201</strain>
    </source>
</reference>
<dbReference type="RefSeq" id="WP_189133025.1">
    <property type="nucleotide sequence ID" value="NZ_BMMS01000016.1"/>
</dbReference>
<keyword evidence="3" id="KW-1185">Reference proteome</keyword>
<dbReference type="EMBL" id="BMMS01000016">
    <property type="protein sequence ID" value="GGO91422.1"/>
    <property type="molecule type" value="Genomic_DNA"/>
</dbReference>
<evidence type="ECO:0000313" key="3">
    <source>
        <dbReference type="Proteomes" id="UP000641932"/>
    </source>
</evidence>
<evidence type="ECO:0000313" key="2">
    <source>
        <dbReference type="EMBL" id="GGO91422.1"/>
    </source>
</evidence>
<feature type="region of interest" description="Disordered" evidence="1">
    <location>
        <begin position="1"/>
        <end position="21"/>
    </location>
</feature>
<name>A0A917ZRL0_9ACTN</name>
<protein>
    <submittedName>
        <fullName evidence="2">Uncharacterized protein</fullName>
    </submittedName>
</protein>
<proteinExistence type="predicted"/>
<sequence>MTIGFAPAQNDATGPMGRSLEPEDWTVVGAPLLRDPRALVKELHSRHLPSASTAVVAVLDREHRLAASASFTQRKDNTDGWEHRNALLWHLRRIVPHDLRLRAPVRTGVLLLCRDGDPEWTGSDGAWMWGLRDACTLHGLRCGSYITLTADGWHVLGDGRRGRSPHSGSWAREAADGAALRPVAGAPEALRRTAAR</sequence>
<gene>
    <name evidence="2" type="ORF">GCM10012280_39230</name>
</gene>
<comment type="caution">
    <text evidence="2">The sequence shown here is derived from an EMBL/GenBank/DDBJ whole genome shotgun (WGS) entry which is preliminary data.</text>
</comment>
<accession>A0A917ZRL0</accession>
<dbReference type="AlphaFoldDB" id="A0A917ZRL0"/>
<evidence type="ECO:0000256" key="1">
    <source>
        <dbReference type="SAM" id="MobiDB-lite"/>
    </source>
</evidence>
<reference evidence="2" key="1">
    <citation type="journal article" date="2014" name="Int. J. Syst. Evol. Microbiol.">
        <title>Complete genome sequence of Corynebacterium casei LMG S-19264T (=DSM 44701T), isolated from a smear-ripened cheese.</title>
        <authorList>
            <consortium name="US DOE Joint Genome Institute (JGI-PGF)"/>
            <person name="Walter F."/>
            <person name="Albersmeier A."/>
            <person name="Kalinowski J."/>
            <person name="Ruckert C."/>
        </authorList>
    </citation>
    <scope>NUCLEOTIDE SEQUENCE</scope>
    <source>
        <strain evidence="2">CGMCC 4.7201</strain>
    </source>
</reference>